<evidence type="ECO:0000256" key="7">
    <source>
        <dbReference type="ARBA" id="ARBA00022803"/>
    </source>
</evidence>
<dbReference type="PANTHER" id="PTHR44998">
    <property type="match status" value="1"/>
</dbReference>
<evidence type="ECO:0000256" key="6">
    <source>
        <dbReference type="ARBA" id="ARBA00022737"/>
    </source>
</evidence>
<dbReference type="InterPro" id="IPR019734">
    <property type="entry name" value="TPR_rpt"/>
</dbReference>
<feature type="domain" description="O-GlcNAc transferase C-terminal" evidence="9">
    <location>
        <begin position="803"/>
        <end position="973"/>
    </location>
</feature>
<dbReference type="Gene3D" id="1.25.40.10">
    <property type="entry name" value="Tetratricopeptide repeat domain"/>
    <property type="match status" value="3"/>
</dbReference>
<dbReference type="Gene3D" id="3.40.50.2000">
    <property type="entry name" value="Glycogen Phosphorylase B"/>
    <property type="match status" value="1"/>
</dbReference>
<evidence type="ECO:0000313" key="11">
    <source>
        <dbReference type="Proteomes" id="UP000299794"/>
    </source>
</evidence>
<evidence type="ECO:0000256" key="8">
    <source>
        <dbReference type="PROSITE-ProRule" id="PRU00339"/>
    </source>
</evidence>
<keyword evidence="4" id="KW-0328">Glycosyltransferase</keyword>
<evidence type="ECO:0000256" key="1">
    <source>
        <dbReference type="ARBA" id="ARBA00004922"/>
    </source>
</evidence>
<feature type="repeat" description="TPR" evidence="8">
    <location>
        <begin position="357"/>
        <end position="390"/>
    </location>
</feature>
<dbReference type="InterPro" id="IPR011990">
    <property type="entry name" value="TPR-like_helical_dom_sf"/>
</dbReference>
<comment type="pathway">
    <text evidence="1">Protein modification; protein glycosylation.</text>
</comment>
<gene>
    <name evidence="10" type="ORF">PA905_30670</name>
</gene>
<protein>
    <recommendedName>
        <fullName evidence="3">protein O-GlcNAc transferase</fullName>
        <ecNumber evidence="3">2.4.1.255</ecNumber>
    </recommendedName>
</protein>
<dbReference type="SUPFAM" id="SSF53756">
    <property type="entry name" value="UDP-Glycosyltransferase/glycogen phosphorylase"/>
    <property type="match status" value="1"/>
</dbReference>
<dbReference type="InterPro" id="IPR029489">
    <property type="entry name" value="OGT/SEC/SPY_C"/>
</dbReference>
<accession>A0A479ZNE3</accession>
<evidence type="ECO:0000256" key="5">
    <source>
        <dbReference type="ARBA" id="ARBA00022679"/>
    </source>
</evidence>
<dbReference type="PROSITE" id="PS50293">
    <property type="entry name" value="TPR_REGION"/>
    <property type="match status" value="2"/>
</dbReference>
<dbReference type="PANTHER" id="PTHR44998:SF1">
    <property type="entry name" value="UDP-N-ACETYLGLUCOSAMINE--PEPTIDE N-ACETYLGLUCOSAMINYLTRANSFERASE 110 KDA SUBUNIT"/>
    <property type="match status" value="1"/>
</dbReference>
<keyword evidence="6" id="KW-0677">Repeat</keyword>
<feature type="repeat" description="TPR" evidence="8">
    <location>
        <begin position="323"/>
        <end position="356"/>
    </location>
</feature>
<dbReference type="Pfam" id="PF13844">
    <property type="entry name" value="Glyco_transf_41"/>
    <property type="match status" value="2"/>
</dbReference>
<organism evidence="10 11">
    <name type="scientific">Planktothrix agardhii CCAP 1459/11A</name>
    <dbReference type="NCBI Taxonomy" id="282420"/>
    <lineage>
        <taxon>Bacteria</taxon>
        <taxon>Bacillati</taxon>
        <taxon>Cyanobacteriota</taxon>
        <taxon>Cyanophyceae</taxon>
        <taxon>Oscillatoriophycideae</taxon>
        <taxon>Oscillatoriales</taxon>
        <taxon>Microcoleaceae</taxon>
        <taxon>Planktothrix</taxon>
    </lineage>
</organism>
<proteinExistence type="inferred from homology"/>
<dbReference type="EC" id="2.4.1.255" evidence="3"/>
<comment type="caution">
    <text evidence="10">The sequence shown here is derived from an EMBL/GenBank/DDBJ whole genome shotgun (WGS) entry which is preliminary data.</text>
</comment>
<comment type="similarity">
    <text evidence="2">Belongs to the glycosyltransferase 41 family. O-GlcNAc transferase subfamily.</text>
</comment>
<feature type="repeat" description="TPR" evidence="8">
    <location>
        <begin position="391"/>
        <end position="424"/>
    </location>
</feature>
<reference evidence="11" key="1">
    <citation type="submission" date="2019-02" db="EMBL/GenBank/DDBJ databases">
        <title>Draft genome sequence of Planktothrix agardhii NIES-905.</title>
        <authorList>
            <person name="Yamaguchi H."/>
            <person name="Suzuki S."/>
            <person name="Kawachi M."/>
        </authorList>
    </citation>
    <scope>NUCLEOTIDE SEQUENCE [LARGE SCALE GENOMIC DNA]</scope>
    <source>
        <strain evidence="11">CCAP 1459/11A</strain>
    </source>
</reference>
<evidence type="ECO:0000313" key="10">
    <source>
        <dbReference type="EMBL" id="GCL34210.1"/>
    </source>
</evidence>
<dbReference type="RefSeq" id="WP_141292581.1">
    <property type="nucleotide sequence ID" value="NZ_BJCD01000002.1"/>
</dbReference>
<dbReference type="AlphaFoldDB" id="A0A479ZNE3"/>
<dbReference type="Pfam" id="PF13424">
    <property type="entry name" value="TPR_12"/>
    <property type="match status" value="1"/>
</dbReference>
<name>A0A479ZNE3_PLAAG</name>
<dbReference type="Gene3D" id="3.40.50.11380">
    <property type="match status" value="1"/>
</dbReference>
<dbReference type="GO" id="GO:0097363">
    <property type="term" value="F:protein O-acetylglucosaminyltransferase activity"/>
    <property type="evidence" value="ECO:0007669"/>
    <property type="project" value="UniProtKB-EC"/>
</dbReference>
<dbReference type="InterPro" id="IPR029063">
    <property type="entry name" value="SAM-dependent_MTases_sf"/>
</dbReference>
<evidence type="ECO:0000256" key="4">
    <source>
        <dbReference type="ARBA" id="ARBA00022676"/>
    </source>
</evidence>
<evidence type="ECO:0000256" key="3">
    <source>
        <dbReference type="ARBA" id="ARBA00011970"/>
    </source>
</evidence>
<dbReference type="SMART" id="SM00028">
    <property type="entry name" value="TPR"/>
    <property type="match status" value="8"/>
</dbReference>
<dbReference type="PROSITE" id="PS50005">
    <property type="entry name" value="TPR"/>
    <property type="match status" value="4"/>
</dbReference>
<dbReference type="SUPFAM" id="SSF53335">
    <property type="entry name" value="S-adenosyl-L-methionine-dependent methyltransferases"/>
    <property type="match status" value="1"/>
</dbReference>
<feature type="repeat" description="TPR" evidence="8">
    <location>
        <begin position="442"/>
        <end position="475"/>
    </location>
</feature>
<dbReference type="EMBL" id="BJCD01000002">
    <property type="protein sequence ID" value="GCL34210.1"/>
    <property type="molecule type" value="Genomic_DNA"/>
</dbReference>
<sequence>MDDQRFIQELPSLYEQWGTVFVHPQSKRFQQVLNLASEQFPQNLLPLLNCAVASLEPNEIYCEIGTQQGLTLIGALLNQPEAIAYAINDNPDFTPDSESLEQLFKNLHQFNLEEQVCFYNQDVEEFLLELRQLETEIKIGVYVVQSSIDYRSTLLALLLAKPLLSDSALIIVDHGNISFVQQAIWDFLASYPQAKLFPELSILVNSHFTDKIQVLSWNQKRTFNYSVEMFQEKRQDDVIQEICDLAQQKPTEDQLKQIYQQGITAHQNQQFDLAENHYKLLLRWQEQNTEAWVNLGILYYQKESYFQSILILSHVLNQDQTNNLAYYYLGMSYEKLNQISQAIAAYQKTIESKPDHIDAYNNLGNLLTQQGQFIEAETLYRQGININPNHFGSYLNLGNLFLLQNQIESALENYQIALQIIPNHPDILHNLELAKERQQNPAPYYSSFGDRLYELGNYQGAIAQYQKLLDLQQGDVNIYEKIHQCYWNSGEYDIAINSLKTAIELYSQFAPLHFTLITNLLYQGRTEEAATQAEIASECLPKDYTFTLLKNLIVPMFYHSVEEISYYQERFNKGLKTLIETTDFNDPETLEQAFLGMGRFTNFYLGYQARNIIEEQRIYGDFLHQMMSAKYPQWVQPLTLPTVEDKIRVGYVSNYLHCYSGSLWLTGWLRYANPEHFEIYSYYTGNSTDPVTEQFREYSYKFYHIPNNLEAVAEQIFKDKLHILVYPEIGMNPPTMELAALRLAPIQCTAWGHPVTSGLPTIDYFLSSQLMEPENPQEHYSETLILLPNIGVAYPKPQDIPALIKTRSDYDLPEDAVIYLCCQAPFKYLPQYDYILPEIAVKVPNAKFLFFRGTLLNDRLKKSFSNYSLNYEDYCLHRNVPKRFDYLMLNLLSDVFLDTFTGSGGNTSLEAIACNLPIVTCPGEFMRGRHADSFLKMIGLTETIAENEAEYVKIAVKLGLDPVWRKTISEQMSDRHYLIFDDQVCVAGLEEFYQTVVAASALFYLSSNQ</sequence>
<keyword evidence="7 8" id="KW-0802">TPR repeat</keyword>
<evidence type="ECO:0000256" key="2">
    <source>
        <dbReference type="ARBA" id="ARBA00005386"/>
    </source>
</evidence>
<evidence type="ECO:0000259" key="9">
    <source>
        <dbReference type="Pfam" id="PF13844"/>
    </source>
</evidence>
<dbReference type="Pfam" id="PF13414">
    <property type="entry name" value="TPR_11"/>
    <property type="match status" value="1"/>
</dbReference>
<dbReference type="Pfam" id="PF13174">
    <property type="entry name" value="TPR_6"/>
    <property type="match status" value="1"/>
</dbReference>
<feature type="domain" description="O-GlcNAc transferase C-terminal" evidence="9">
    <location>
        <begin position="636"/>
        <end position="789"/>
    </location>
</feature>
<keyword evidence="5" id="KW-0808">Transferase</keyword>
<dbReference type="Proteomes" id="UP000299794">
    <property type="component" value="Unassembled WGS sequence"/>
</dbReference>
<dbReference type="SUPFAM" id="SSF48452">
    <property type="entry name" value="TPR-like"/>
    <property type="match status" value="2"/>
</dbReference>